<protein>
    <submittedName>
        <fullName evidence="1">Uncharacterized protein</fullName>
    </submittedName>
</protein>
<dbReference type="EMBL" id="JBHSWD010000001">
    <property type="protein sequence ID" value="MFC6591450.1"/>
    <property type="molecule type" value="Genomic_DNA"/>
</dbReference>
<name>A0ABW1YAV9_9DEIO</name>
<comment type="caution">
    <text evidence="1">The sequence shown here is derived from an EMBL/GenBank/DDBJ whole genome shotgun (WGS) entry which is preliminary data.</text>
</comment>
<evidence type="ECO:0000313" key="2">
    <source>
        <dbReference type="Proteomes" id="UP001596297"/>
    </source>
</evidence>
<gene>
    <name evidence="1" type="ORF">ACFP81_05100</name>
</gene>
<dbReference type="Proteomes" id="UP001596297">
    <property type="component" value="Unassembled WGS sequence"/>
</dbReference>
<sequence>MASGPLDPALGSRPTEITLTGQADGLYFQALDARSKFKSLSTAEALSEPLKSARMADGLLRVDIKVAGLPSQDQRKAYMVALRGKDGGPVQPKRASFVDDWKEVDGRWSGTLVYYFEPLAAGLDPNGPAELLLRTEADTPCAYTVRFDLSQML</sequence>
<proteinExistence type="predicted"/>
<evidence type="ECO:0000313" key="1">
    <source>
        <dbReference type="EMBL" id="MFC6591450.1"/>
    </source>
</evidence>
<dbReference type="RefSeq" id="WP_380082455.1">
    <property type="nucleotide sequence ID" value="NZ_JBHSWD010000001.1"/>
</dbReference>
<organism evidence="1 2">
    <name type="scientific">Deinococcus lacus</name>
    <dbReference type="NCBI Taxonomy" id="392561"/>
    <lineage>
        <taxon>Bacteria</taxon>
        <taxon>Thermotogati</taxon>
        <taxon>Deinococcota</taxon>
        <taxon>Deinococci</taxon>
        <taxon>Deinococcales</taxon>
        <taxon>Deinococcaceae</taxon>
        <taxon>Deinococcus</taxon>
    </lineage>
</organism>
<keyword evidence="2" id="KW-1185">Reference proteome</keyword>
<accession>A0ABW1YAV9</accession>
<reference evidence="2" key="1">
    <citation type="journal article" date="2019" name="Int. J. Syst. Evol. Microbiol.">
        <title>The Global Catalogue of Microorganisms (GCM) 10K type strain sequencing project: providing services to taxonomists for standard genome sequencing and annotation.</title>
        <authorList>
            <consortium name="The Broad Institute Genomics Platform"/>
            <consortium name="The Broad Institute Genome Sequencing Center for Infectious Disease"/>
            <person name="Wu L."/>
            <person name="Ma J."/>
        </authorList>
    </citation>
    <scope>NUCLEOTIDE SEQUENCE [LARGE SCALE GENOMIC DNA]</scope>
    <source>
        <strain evidence="2">CGMCC 1.15772</strain>
    </source>
</reference>